<proteinExistence type="predicted"/>
<feature type="chain" id="PRO_5045315707" description="NTF2-like N-terminal transpeptidase domain-containing protein" evidence="1">
    <location>
        <begin position="34"/>
        <end position="89"/>
    </location>
</feature>
<dbReference type="Proteomes" id="UP000680304">
    <property type="component" value="Unassembled WGS sequence"/>
</dbReference>
<organism evidence="2 3">
    <name type="scientific">Paenibacillus cisolokensis</name>
    <dbReference type="NCBI Taxonomy" id="1658519"/>
    <lineage>
        <taxon>Bacteria</taxon>
        <taxon>Bacillati</taxon>
        <taxon>Bacillota</taxon>
        <taxon>Bacilli</taxon>
        <taxon>Bacillales</taxon>
        <taxon>Paenibacillaceae</taxon>
        <taxon>Paenibacillus</taxon>
    </lineage>
</organism>
<gene>
    <name evidence="2" type="ORF">PACILC2_54410</name>
</gene>
<keyword evidence="1" id="KW-0732">Signal</keyword>
<name>A0ABQ4NFX8_9BACL</name>
<reference evidence="2 3" key="1">
    <citation type="submission" date="2021-04" db="EMBL/GenBank/DDBJ databases">
        <title>Draft genome sequence of Paenibacillus cisolokensis, LC2-13A.</title>
        <authorList>
            <person name="Uke A."/>
            <person name="Chhe C."/>
            <person name="Baramee S."/>
            <person name="Kosugi A."/>
        </authorList>
    </citation>
    <scope>NUCLEOTIDE SEQUENCE [LARGE SCALE GENOMIC DNA]</scope>
    <source>
        <strain evidence="2 3">LC2-13A</strain>
    </source>
</reference>
<evidence type="ECO:0008006" key="4">
    <source>
        <dbReference type="Google" id="ProtNLM"/>
    </source>
</evidence>
<keyword evidence="3" id="KW-1185">Reference proteome</keyword>
<dbReference type="EMBL" id="BOVJ01000222">
    <property type="protein sequence ID" value="GIQ66873.1"/>
    <property type="molecule type" value="Genomic_DNA"/>
</dbReference>
<dbReference type="RefSeq" id="WP_213531503.1">
    <property type="nucleotide sequence ID" value="NZ_BOVJ01000222.1"/>
</dbReference>
<protein>
    <recommendedName>
        <fullName evidence="4">NTF2-like N-terminal transpeptidase domain-containing protein</fullName>
    </recommendedName>
</protein>
<evidence type="ECO:0000313" key="2">
    <source>
        <dbReference type="EMBL" id="GIQ66873.1"/>
    </source>
</evidence>
<accession>A0ABQ4NFX8</accession>
<sequence length="89" mass="9970">MERRMKNSTTLILLVALCATASFFFFNAISSNAKEPDESEINKLFGTYFKAIKSGDVDAAIQLVIDTRWNDLKSQREGYQAAAKEDVIC</sequence>
<feature type="signal peptide" evidence="1">
    <location>
        <begin position="1"/>
        <end position="33"/>
    </location>
</feature>
<evidence type="ECO:0000313" key="3">
    <source>
        <dbReference type="Proteomes" id="UP000680304"/>
    </source>
</evidence>
<comment type="caution">
    <text evidence="2">The sequence shown here is derived from an EMBL/GenBank/DDBJ whole genome shotgun (WGS) entry which is preliminary data.</text>
</comment>
<evidence type="ECO:0000256" key="1">
    <source>
        <dbReference type="SAM" id="SignalP"/>
    </source>
</evidence>